<dbReference type="EMBL" id="QGGG01000002">
    <property type="protein sequence ID" value="PWJ85623.1"/>
    <property type="molecule type" value="Genomic_DNA"/>
</dbReference>
<gene>
    <name evidence="3" type="ORF">C7441_10265</name>
</gene>
<evidence type="ECO:0000259" key="2">
    <source>
        <dbReference type="Pfam" id="PF05118"/>
    </source>
</evidence>
<evidence type="ECO:0000313" key="3">
    <source>
        <dbReference type="EMBL" id="PWJ85623.1"/>
    </source>
</evidence>
<organism evidence="3 4">
    <name type="scientific">Pseudaminobacter salicylatoxidans</name>
    <dbReference type="NCBI Taxonomy" id="93369"/>
    <lineage>
        <taxon>Bacteria</taxon>
        <taxon>Pseudomonadati</taxon>
        <taxon>Pseudomonadota</taxon>
        <taxon>Alphaproteobacteria</taxon>
        <taxon>Hyphomicrobiales</taxon>
        <taxon>Phyllobacteriaceae</taxon>
        <taxon>Pseudaminobacter</taxon>
    </lineage>
</organism>
<keyword evidence="4" id="KW-1185">Reference proteome</keyword>
<dbReference type="Gene3D" id="2.60.120.330">
    <property type="entry name" value="B-lactam Antibiotic, Isopenicillin N Synthase, Chain"/>
    <property type="match status" value="1"/>
</dbReference>
<keyword evidence="1" id="KW-0472">Membrane</keyword>
<feature type="domain" description="Aspartyl/asparaginy/proline hydroxylase" evidence="2">
    <location>
        <begin position="170"/>
        <end position="265"/>
    </location>
</feature>
<protein>
    <submittedName>
        <fullName evidence="3">Beta-hydroxylase</fullName>
    </submittedName>
</protein>
<feature type="transmembrane region" description="Helical" evidence="1">
    <location>
        <begin position="85"/>
        <end position="107"/>
    </location>
</feature>
<keyword evidence="1" id="KW-0812">Transmembrane</keyword>
<dbReference type="Proteomes" id="UP000245396">
    <property type="component" value="Unassembled WGS sequence"/>
</dbReference>
<feature type="transmembrane region" description="Helical" evidence="1">
    <location>
        <begin position="43"/>
        <end position="65"/>
    </location>
</feature>
<evidence type="ECO:0000313" key="4">
    <source>
        <dbReference type="Proteomes" id="UP000245396"/>
    </source>
</evidence>
<dbReference type="AlphaFoldDB" id="A0A316C8S8"/>
<comment type="caution">
    <text evidence="3">The sequence shown here is derived from an EMBL/GenBank/DDBJ whole genome shotgun (WGS) entry which is preliminary data.</text>
</comment>
<sequence>MSRKGGRDRWNAGIQASNCVNRANIRHIGIPMDKKSRKTIRKIAIAVVVLAVALYVIPFVTLFFIACGLIDVLRNDRKNTQLFRLYFTGNGMFTWLLSPFNLFVDLLSYKNWGVWKLEQFPDDYRREVDEVLDVFKTRQAEIIADIDANFESGRRGMYVYQWYGKQHIDNVPEFNRKFKYIRTIAVSVFSGRESTSYHFGPLRLTLRVLYNLRPARTDQIFIECGDVKQFWYENPLFIFDDTLLHRSVNEHDGRRYCVFMDIIRPSPVPAFLSMLLAGISISVDRMKAMFYKNWKMIGTRDPKSAPVK</sequence>
<dbReference type="InterPro" id="IPR027443">
    <property type="entry name" value="IPNS-like_sf"/>
</dbReference>
<name>A0A316C8S8_PSESE</name>
<proteinExistence type="predicted"/>
<accession>A0A316C8S8</accession>
<keyword evidence="1" id="KW-1133">Transmembrane helix</keyword>
<evidence type="ECO:0000256" key="1">
    <source>
        <dbReference type="SAM" id="Phobius"/>
    </source>
</evidence>
<dbReference type="STRING" id="1192868.GCA_000304395_01544"/>
<dbReference type="InterPro" id="IPR007803">
    <property type="entry name" value="Asp/Arg/Pro-Hydrxlase"/>
</dbReference>
<dbReference type="Pfam" id="PF05118">
    <property type="entry name" value="Asp_Arg_Hydrox"/>
    <property type="match status" value="1"/>
</dbReference>
<reference evidence="3 4" key="1">
    <citation type="submission" date="2018-05" db="EMBL/GenBank/DDBJ databases">
        <title>Genomic Encyclopedia of Type Strains, Phase IV (KMG-IV): sequencing the most valuable type-strain genomes for metagenomic binning, comparative biology and taxonomic classification.</title>
        <authorList>
            <person name="Goeker M."/>
        </authorList>
    </citation>
    <scope>NUCLEOTIDE SEQUENCE [LARGE SCALE GENOMIC DNA]</scope>
    <source>
        <strain evidence="3 4">DSM 6986</strain>
    </source>
</reference>